<dbReference type="EMBL" id="GGEC01086679">
    <property type="protein sequence ID" value="MBX67163.1"/>
    <property type="molecule type" value="Transcribed_RNA"/>
</dbReference>
<sequence length="28" mass="3263">MSLRSLKILFLFSNYSQLLSILLCLKAF</sequence>
<dbReference type="AlphaFoldDB" id="A0A2P2QJL9"/>
<proteinExistence type="predicted"/>
<protein>
    <submittedName>
        <fullName evidence="1">Uncharacterized protein</fullName>
    </submittedName>
</protein>
<reference evidence="1" key="1">
    <citation type="submission" date="2018-02" db="EMBL/GenBank/DDBJ databases">
        <title>Rhizophora mucronata_Transcriptome.</title>
        <authorList>
            <person name="Meera S.P."/>
            <person name="Sreeshan A."/>
            <person name="Augustine A."/>
        </authorList>
    </citation>
    <scope>NUCLEOTIDE SEQUENCE</scope>
    <source>
        <tissue evidence="1">Leaf</tissue>
    </source>
</reference>
<name>A0A2P2QJL9_RHIMU</name>
<organism evidence="1">
    <name type="scientific">Rhizophora mucronata</name>
    <name type="common">Asiatic mangrove</name>
    <dbReference type="NCBI Taxonomy" id="61149"/>
    <lineage>
        <taxon>Eukaryota</taxon>
        <taxon>Viridiplantae</taxon>
        <taxon>Streptophyta</taxon>
        <taxon>Embryophyta</taxon>
        <taxon>Tracheophyta</taxon>
        <taxon>Spermatophyta</taxon>
        <taxon>Magnoliopsida</taxon>
        <taxon>eudicotyledons</taxon>
        <taxon>Gunneridae</taxon>
        <taxon>Pentapetalae</taxon>
        <taxon>rosids</taxon>
        <taxon>fabids</taxon>
        <taxon>Malpighiales</taxon>
        <taxon>Rhizophoraceae</taxon>
        <taxon>Rhizophora</taxon>
    </lineage>
</organism>
<evidence type="ECO:0000313" key="1">
    <source>
        <dbReference type="EMBL" id="MBX67163.1"/>
    </source>
</evidence>
<accession>A0A2P2QJL9</accession>